<name>A0A0E9W5Z8_ANGAN</name>
<sequence>MPLNCSEVAEVGFLRRVESINGCRMRMAAGLKETKLQSESDSCP</sequence>
<evidence type="ECO:0000313" key="1">
    <source>
        <dbReference type="EMBL" id="JAH84893.1"/>
    </source>
</evidence>
<accession>A0A0E9W5Z8</accession>
<protein>
    <submittedName>
        <fullName evidence="1">Uncharacterized protein</fullName>
    </submittedName>
</protein>
<reference evidence="1" key="2">
    <citation type="journal article" date="2015" name="Fish Shellfish Immunol.">
        <title>Early steps in the European eel (Anguilla anguilla)-Vibrio vulnificus interaction in the gills: Role of the RtxA13 toxin.</title>
        <authorList>
            <person name="Callol A."/>
            <person name="Pajuelo D."/>
            <person name="Ebbesson L."/>
            <person name="Teles M."/>
            <person name="MacKenzie S."/>
            <person name="Amaro C."/>
        </authorList>
    </citation>
    <scope>NUCLEOTIDE SEQUENCE</scope>
</reference>
<dbReference type="AlphaFoldDB" id="A0A0E9W5Z8"/>
<organism evidence="1">
    <name type="scientific">Anguilla anguilla</name>
    <name type="common">European freshwater eel</name>
    <name type="synonym">Muraena anguilla</name>
    <dbReference type="NCBI Taxonomy" id="7936"/>
    <lineage>
        <taxon>Eukaryota</taxon>
        <taxon>Metazoa</taxon>
        <taxon>Chordata</taxon>
        <taxon>Craniata</taxon>
        <taxon>Vertebrata</taxon>
        <taxon>Euteleostomi</taxon>
        <taxon>Actinopterygii</taxon>
        <taxon>Neopterygii</taxon>
        <taxon>Teleostei</taxon>
        <taxon>Anguilliformes</taxon>
        <taxon>Anguillidae</taxon>
        <taxon>Anguilla</taxon>
    </lineage>
</organism>
<reference evidence="1" key="1">
    <citation type="submission" date="2014-11" db="EMBL/GenBank/DDBJ databases">
        <authorList>
            <person name="Amaro Gonzalez C."/>
        </authorList>
    </citation>
    <scope>NUCLEOTIDE SEQUENCE</scope>
</reference>
<proteinExistence type="predicted"/>
<dbReference type="EMBL" id="GBXM01023684">
    <property type="protein sequence ID" value="JAH84893.1"/>
    <property type="molecule type" value="Transcribed_RNA"/>
</dbReference>